<evidence type="ECO:0000313" key="1">
    <source>
        <dbReference type="EMBL" id="KAA6401706.1"/>
    </source>
</evidence>
<name>A0A5J4X4P2_9EUKA</name>
<organism evidence="1 2">
    <name type="scientific">Streblomastix strix</name>
    <dbReference type="NCBI Taxonomy" id="222440"/>
    <lineage>
        <taxon>Eukaryota</taxon>
        <taxon>Metamonada</taxon>
        <taxon>Preaxostyla</taxon>
        <taxon>Oxymonadida</taxon>
        <taxon>Streblomastigidae</taxon>
        <taxon>Streblomastix</taxon>
    </lineage>
</organism>
<accession>A0A5J4X4P2</accession>
<dbReference type="AlphaFoldDB" id="A0A5J4X4P2"/>
<evidence type="ECO:0000313" key="2">
    <source>
        <dbReference type="Proteomes" id="UP000324800"/>
    </source>
</evidence>
<reference evidence="1 2" key="1">
    <citation type="submission" date="2019-03" db="EMBL/GenBank/DDBJ databases">
        <title>Single cell metagenomics reveals metabolic interactions within the superorganism composed of flagellate Streblomastix strix and complex community of Bacteroidetes bacteria on its surface.</title>
        <authorList>
            <person name="Treitli S.C."/>
            <person name="Kolisko M."/>
            <person name="Husnik F."/>
            <person name="Keeling P."/>
            <person name="Hampl V."/>
        </authorList>
    </citation>
    <scope>NUCLEOTIDE SEQUENCE [LARGE SCALE GENOMIC DNA]</scope>
    <source>
        <strain evidence="1">ST1C</strain>
    </source>
</reference>
<proteinExistence type="predicted"/>
<comment type="caution">
    <text evidence="1">The sequence shown here is derived from an EMBL/GenBank/DDBJ whole genome shotgun (WGS) entry which is preliminary data.</text>
</comment>
<gene>
    <name evidence="1" type="ORF">EZS28_002763</name>
</gene>
<dbReference type="EMBL" id="SNRW01000346">
    <property type="protein sequence ID" value="KAA6401706.1"/>
    <property type="molecule type" value="Genomic_DNA"/>
</dbReference>
<protein>
    <submittedName>
        <fullName evidence="1">Uncharacterized protein</fullName>
    </submittedName>
</protein>
<sequence length="73" mass="8112">MRANGSVGLVPLLSSRVSRFDSPRSRPFIRQTQQGTLMFFHYCIFITRGANSDGALLLGGQWGIAVGRMMGHW</sequence>
<dbReference type="Proteomes" id="UP000324800">
    <property type="component" value="Unassembled WGS sequence"/>
</dbReference>